<protein>
    <recommendedName>
        <fullName evidence="1">MmeI-like N-terminal domain-containing protein</fullName>
    </recommendedName>
</protein>
<name>A0ABX6A443_9MICO</name>
<sequence>MPKPLVLSDVRTRAGAFVADWREAEGYEKGEAQESVRGLLACFGISGRTAAVYEKRARRASTGQHGFIDALTSGTALIEMKSAGKDLETAEAQALDYIESLTEHERPDSGLSLAQPSLPGSAQLVVRSSPACASRTRWCGTTSLAVV</sequence>
<accession>A0ABX6A443</accession>
<dbReference type="Proteomes" id="UP000323865">
    <property type="component" value="Chromosome"/>
</dbReference>
<evidence type="ECO:0000313" key="2">
    <source>
        <dbReference type="EMBL" id="QEU11116.1"/>
    </source>
</evidence>
<feature type="domain" description="MmeI-like N-terminal" evidence="1">
    <location>
        <begin position="13"/>
        <end position="108"/>
    </location>
</feature>
<evidence type="ECO:0000313" key="3">
    <source>
        <dbReference type="Proteomes" id="UP000323865"/>
    </source>
</evidence>
<reference evidence="2 3" key="1">
    <citation type="submission" date="2019-09" db="EMBL/GenBank/DDBJ databases">
        <title>FDA dAtabase for Regulatory Grade micrObial Sequences (FDA-ARGOS): Supporting development and validation of Infectious Disease Dx tests.</title>
        <authorList>
            <person name="Sciortino C."/>
            <person name="Tallon L."/>
            <person name="Sadzewicz L."/>
            <person name="Vavikolanu K."/>
            <person name="Mehta A."/>
            <person name="Aluvathingal J."/>
            <person name="Nadendla S."/>
            <person name="Nandy P."/>
            <person name="Geyer C."/>
            <person name="Yan Y."/>
            <person name="Sichtig H."/>
        </authorList>
    </citation>
    <scope>NUCLEOTIDE SEQUENCE [LARGE SCALE GENOMIC DNA]</scope>
    <source>
        <strain evidence="2 3">FDAARGOS_640</strain>
    </source>
</reference>
<dbReference type="InterPro" id="IPR046817">
    <property type="entry name" value="MmeI_N"/>
</dbReference>
<dbReference type="Pfam" id="PF20464">
    <property type="entry name" value="MmeI_N"/>
    <property type="match status" value="1"/>
</dbReference>
<proteinExistence type="predicted"/>
<gene>
    <name evidence="2" type="ORF">FOB48_01560</name>
</gene>
<dbReference type="EMBL" id="CP044108">
    <property type="protein sequence ID" value="QEU11116.1"/>
    <property type="molecule type" value="Genomic_DNA"/>
</dbReference>
<evidence type="ECO:0000259" key="1">
    <source>
        <dbReference type="Pfam" id="PF20464"/>
    </source>
</evidence>
<keyword evidence="3" id="KW-1185">Reference proteome</keyword>
<organism evidence="2 3">
    <name type="scientific">Dermabacter vaginalis</name>
    <dbReference type="NCBI Taxonomy" id="1630135"/>
    <lineage>
        <taxon>Bacteria</taxon>
        <taxon>Bacillati</taxon>
        <taxon>Actinomycetota</taxon>
        <taxon>Actinomycetes</taxon>
        <taxon>Micrococcales</taxon>
        <taxon>Dermabacteraceae</taxon>
        <taxon>Dermabacter</taxon>
    </lineage>
</organism>